<comment type="catalytic activity">
    <reaction evidence="1">
        <text>ATP + protein L-histidine = ADP + protein N-phospho-L-histidine.</text>
        <dbReference type="EC" id="2.7.13.3"/>
    </reaction>
</comment>
<dbReference type="Gene3D" id="1.10.287.130">
    <property type="match status" value="1"/>
</dbReference>
<dbReference type="Pfam" id="PF00512">
    <property type="entry name" value="HisKA"/>
    <property type="match status" value="1"/>
</dbReference>
<keyword evidence="5" id="KW-0472">Membrane</keyword>
<sequence>MSVTEPVEGKEQRNIITEYIMLFLCVLLLSSIPLSLFLFFKKNVEIQDSVNETLWQVYNIEIEVYKTSAVVHEAMEADPAKFAEMQDQLGLRFQILVSRVSLAGQGRYGAALGQLDPDDQGQVRRLQSLVKELYQDYERTGTTRPFVEKLEMAVPEMQQLARSISTTLYTETNWIRRIHGSETQIIKIIIYVSSGVAGLLTLAVFLTLRKESSLIARMLRLEKRGRQEAQRRAEADAKAHQMLLLLLEAERDSRREALRRSVADRKAQQMLAEMEKARSLSILTGGVAHEFNNLLMVIHGNAELMGMSGDEEARRNRLVTRILSAAKQGANLSRQLLAYARQQELDIDDFAIADLIKRSIEFSRPAIKGKAQIIVEDFDPDLLVAVDGEQFKGVMLNLLLNAAEAMPQGGEIRIGAQATTQKRQEGRETNLIPGEYVLVEVSDQGTGMTEEVIKRAFDPFYTTKEAGRGTGLGLSMVIGFVRQSGGDCWIESEEGRGTKIFLLLPTPQVAEEYHRHQLAAEREKISQGSEDQQSDTGDNALFG</sequence>
<keyword evidence="7" id="KW-0418">Kinase</keyword>
<evidence type="ECO:0000313" key="8">
    <source>
        <dbReference type="Proteomes" id="UP000581135"/>
    </source>
</evidence>
<dbReference type="GO" id="GO:0000155">
    <property type="term" value="F:phosphorelay sensor kinase activity"/>
    <property type="evidence" value="ECO:0007669"/>
    <property type="project" value="InterPro"/>
</dbReference>
<dbReference type="PRINTS" id="PR00344">
    <property type="entry name" value="BCTRLSENSOR"/>
</dbReference>
<organism evidence="7 8">
    <name type="scientific">Limibacillus halophilus</name>
    <dbReference type="NCBI Taxonomy" id="1579333"/>
    <lineage>
        <taxon>Bacteria</taxon>
        <taxon>Pseudomonadati</taxon>
        <taxon>Pseudomonadota</taxon>
        <taxon>Alphaproteobacteria</taxon>
        <taxon>Rhodospirillales</taxon>
        <taxon>Rhodovibrionaceae</taxon>
        <taxon>Limibacillus</taxon>
    </lineage>
</organism>
<dbReference type="InterPro" id="IPR004358">
    <property type="entry name" value="Sig_transdc_His_kin-like_C"/>
</dbReference>
<dbReference type="InterPro" id="IPR003661">
    <property type="entry name" value="HisK_dim/P_dom"/>
</dbReference>
<proteinExistence type="predicted"/>
<dbReference type="InterPro" id="IPR036097">
    <property type="entry name" value="HisK_dim/P_sf"/>
</dbReference>
<dbReference type="EC" id="2.7.13.3" evidence="2"/>
<dbReference type="InterPro" id="IPR003594">
    <property type="entry name" value="HATPase_dom"/>
</dbReference>
<evidence type="ECO:0000313" key="7">
    <source>
        <dbReference type="EMBL" id="MBB3066375.1"/>
    </source>
</evidence>
<feature type="region of interest" description="Disordered" evidence="4">
    <location>
        <begin position="520"/>
        <end position="543"/>
    </location>
</feature>
<comment type="caution">
    <text evidence="7">The sequence shown here is derived from an EMBL/GenBank/DDBJ whole genome shotgun (WGS) entry which is preliminary data.</text>
</comment>
<keyword evidence="5" id="KW-1133">Transmembrane helix</keyword>
<evidence type="ECO:0000256" key="4">
    <source>
        <dbReference type="SAM" id="MobiDB-lite"/>
    </source>
</evidence>
<evidence type="ECO:0000256" key="3">
    <source>
        <dbReference type="ARBA" id="ARBA00022553"/>
    </source>
</evidence>
<dbReference type="SMART" id="SM00388">
    <property type="entry name" value="HisKA"/>
    <property type="match status" value="1"/>
</dbReference>
<keyword evidence="3" id="KW-0597">Phosphoprotein</keyword>
<dbReference type="EMBL" id="JACHXA010000008">
    <property type="protein sequence ID" value="MBB3066375.1"/>
    <property type="molecule type" value="Genomic_DNA"/>
</dbReference>
<dbReference type="Proteomes" id="UP000581135">
    <property type="component" value="Unassembled WGS sequence"/>
</dbReference>
<dbReference type="Gene3D" id="3.30.565.10">
    <property type="entry name" value="Histidine kinase-like ATPase, C-terminal domain"/>
    <property type="match status" value="1"/>
</dbReference>
<dbReference type="AlphaFoldDB" id="A0A839SZB7"/>
<gene>
    <name evidence="7" type="ORF">FHR98_002681</name>
</gene>
<keyword evidence="7" id="KW-0808">Transferase</keyword>
<accession>A0A839SZB7</accession>
<feature type="compositionally biased region" description="Polar residues" evidence="4">
    <location>
        <begin position="526"/>
        <end position="537"/>
    </location>
</feature>
<dbReference type="PANTHER" id="PTHR43065">
    <property type="entry name" value="SENSOR HISTIDINE KINASE"/>
    <property type="match status" value="1"/>
</dbReference>
<feature type="domain" description="Histidine kinase" evidence="6">
    <location>
        <begin position="286"/>
        <end position="508"/>
    </location>
</feature>
<name>A0A839SZB7_9PROT</name>
<reference evidence="7 8" key="1">
    <citation type="submission" date="2020-08" db="EMBL/GenBank/DDBJ databases">
        <title>Genomic Encyclopedia of Type Strains, Phase III (KMG-III): the genomes of soil and plant-associated and newly described type strains.</title>
        <authorList>
            <person name="Whitman W."/>
        </authorList>
    </citation>
    <scope>NUCLEOTIDE SEQUENCE [LARGE SCALE GENOMIC DNA]</scope>
    <source>
        <strain evidence="7 8">CECT 8803</strain>
    </source>
</reference>
<keyword evidence="8" id="KW-1185">Reference proteome</keyword>
<dbReference type="SMART" id="SM00387">
    <property type="entry name" value="HATPase_c"/>
    <property type="match status" value="1"/>
</dbReference>
<protein>
    <recommendedName>
        <fullName evidence="2">histidine kinase</fullName>
        <ecNumber evidence="2">2.7.13.3</ecNumber>
    </recommendedName>
</protein>
<dbReference type="Pfam" id="PF02518">
    <property type="entry name" value="HATPase_c"/>
    <property type="match status" value="1"/>
</dbReference>
<dbReference type="PANTHER" id="PTHR43065:SF49">
    <property type="entry name" value="HISTIDINE KINASE"/>
    <property type="match status" value="1"/>
</dbReference>
<evidence type="ECO:0000256" key="2">
    <source>
        <dbReference type="ARBA" id="ARBA00012438"/>
    </source>
</evidence>
<evidence type="ECO:0000256" key="5">
    <source>
        <dbReference type="SAM" id="Phobius"/>
    </source>
</evidence>
<keyword evidence="5" id="KW-0812">Transmembrane</keyword>
<feature type="transmembrane region" description="Helical" evidence="5">
    <location>
        <begin position="185"/>
        <end position="208"/>
    </location>
</feature>
<dbReference type="PROSITE" id="PS50109">
    <property type="entry name" value="HIS_KIN"/>
    <property type="match status" value="1"/>
</dbReference>
<evidence type="ECO:0000259" key="6">
    <source>
        <dbReference type="PROSITE" id="PS50109"/>
    </source>
</evidence>
<dbReference type="InterPro" id="IPR036890">
    <property type="entry name" value="HATPase_C_sf"/>
</dbReference>
<dbReference type="SUPFAM" id="SSF55874">
    <property type="entry name" value="ATPase domain of HSP90 chaperone/DNA topoisomerase II/histidine kinase"/>
    <property type="match status" value="1"/>
</dbReference>
<dbReference type="RefSeq" id="WP_183417195.1">
    <property type="nucleotide sequence ID" value="NZ_JACHXA010000008.1"/>
</dbReference>
<dbReference type="InterPro" id="IPR005467">
    <property type="entry name" value="His_kinase_dom"/>
</dbReference>
<dbReference type="SUPFAM" id="SSF47384">
    <property type="entry name" value="Homodimeric domain of signal transducing histidine kinase"/>
    <property type="match status" value="1"/>
</dbReference>
<dbReference type="CDD" id="cd00082">
    <property type="entry name" value="HisKA"/>
    <property type="match status" value="1"/>
</dbReference>
<feature type="transmembrane region" description="Helical" evidence="5">
    <location>
        <begin position="20"/>
        <end position="40"/>
    </location>
</feature>
<evidence type="ECO:0000256" key="1">
    <source>
        <dbReference type="ARBA" id="ARBA00000085"/>
    </source>
</evidence>